<keyword evidence="2" id="KW-1185">Reference proteome</keyword>
<evidence type="ECO:0000313" key="1">
    <source>
        <dbReference type="EMBL" id="MPC60333.1"/>
    </source>
</evidence>
<evidence type="ECO:0000313" key="2">
    <source>
        <dbReference type="Proteomes" id="UP000324222"/>
    </source>
</evidence>
<protein>
    <submittedName>
        <fullName evidence="1">Uncharacterized protein</fullName>
    </submittedName>
</protein>
<name>A0A5B7GRV1_PORTR</name>
<gene>
    <name evidence="1" type="ORF">E2C01_054375</name>
</gene>
<dbReference type="AlphaFoldDB" id="A0A5B7GRV1"/>
<sequence>MKRTISKKATTTEVICRVYHEQEKRLFLLYGFSSSVPKLRQGRDKNIRLLPPATDEKLHLSTHLRKAGKRKETCHLRTHHLTCYNLQDKKTEVAAVARRRLVYIPHGDV</sequence>
<reference evidence="1 2" key="1">
    <citation type="submission" date="2019-05" db="EMBL/GenBank/DDBJ databases">
        <title>Another draft genome of Portunus trituberculatus and its Hox gene families provides insights of decapod evolution.</title>
        <authorList>
            <person name="Jeong J.-H."/>
            <person name="Song I."/>
            <person name="Kim S."/>
            <person name="Choi T."/>
            <person name="Kim D."/>
            <person name="Ryu S."/>
            <person name="Kim W."/>
        </authorList>
    </citation>
    <scope>NUCLEOTIDE SEQUENCE [LARGE SCALE GENOMIC DNA]</scope>
    <source>
        <tissue evidence="1">Muscle</tissue>
    </source>
</reference>
<proteinExistence type="predicted"/>
<dbReference type="Proteomes" id="UP000324222">
    <property type="component" value="Unassembled WGS sequence"/>
</dbReference>
<organism evidence="1 2">
    <name type="scientific">Portunus trituberculatus</name>
    <name type="common">Swimming crab</name>
    <name type="synonym">Neptunus trituberculatus</name>
    <dbReference type="NCBI Taxonomy" id="210409"/>
    <lineage>
        <taxon>Eukaryota</taxon>
        <taxon>Metazoa</taxon>
        <taxon>Ecdysozoa</taxon>
        <taxon>Arthropoda</taxon>
        <taxon>Crustacea</taxon>
        <taxon>Multicrustacea</taxon>
        <taxon>Malacostraca</taxon>
        <taxon>Eumalacostraca</taxon>
        <taxon>Eucarida</taxon>
        <taxon>Decapoda</taxon>
        <taxon>Pleocyemata</taxon>
        <taxon>Brachyura</taxon>
        <taxon>Eubrachyura</taxon>
        <taxon>Portunoidea</taxon>
        <taxon>Portunidae</taxon>
        <taxon>Portuninae</taxon>
        <taxon>Portunus</taxon>
    </lineage>
</organism>
<comment type="caution">
    <text evidence="1">The sequence shown here is derived from an EMBL/GenBank/DDBJ whole genome shotgun (WGS) entry which is preliminary data.</text>
</comment>
<dbReference type="EMBL" id="VSRR010017403">
    <property type="protein sequence ID" value="MPC60333.1"/>
    <property type="molecule type" value="Genomic_DNA"/>
</dbReference>
<accession>A0A5B7GRV1</accession>